<protein>
    <submittedName>
        <fullName evidence="1">Uncharacterized protein</fullName>
    </submittedName>
</protein>
<proteinExistence type="predicted"/>
<gene>
    <name evidence="1" type="ORF">PCA10_41980</name>
</gene>
<dbReference type="STRING" id="1245471.PCA10_41980"/>
<evidence type="ECO:0000313" key="1">
    <source>
        <dbReference type="EMBL" id="BAN49930.1"/>
    </source>
</evidence>
<dbReference type="KEGG" id="pre:PCA10_41980"/>
<dbReference type="Proteomes" id="UP000015503">
    <property type="component" value="Chromosome"/>
</dbReference>
<name>S6AM65_METRE</name>
<dbReference type="EMBL" id="AP013068">
    <property type="protein sequence ID" value="BAN49930.1"/>
    <property type="molecule type" value="Genomic_DNA"/>
</dbReference>
<dbReference type="eggNOG" id="ENOG503170G">
    <property type="taxonomic scope" value="Bacteria"/>
</dbReference>
<sequence>MIRPCCRTLLKKGVLGLSALGLMAGLVAFNFQSTTELEGRYGSSGQVILSSGSTLQVSHTILFKDGRFYAMTRQGSTILETSGAIDSGFLGHFRLQVEEGDVSGLWPGEGMDNDLVFNLLYSRKRGSVINLERLGACLYTVETRQVYCPTPQSG</sequence>
<dbReference type="AlphaFoldDB" id="S6AM65"/>
<dbReference type="PATRIC" id="fig|1245471.3.peg.4247"/>
<dbReference type="OrthoDB" id="6878839at2"/>
<dbReference type="HOGENOM" id="CLU_142863_0_0_6"/>
<reference evidence="1 2" key="1">
    <citation type="journal article" date="2013" name="Genome Announc.">
        <title>Complete Genome Sequence of the Carbazole Degrader Pseudomonas resinovorans Strain CA10 (NBRC 106553).</title>
        <authorList>
            <person name="Shintani M."/>
            <person name="Hosoyama A."/>
            <person name="Ohji S."/>
            <person name="Tsuchikane K."/>
            <person name="Takarada H."/>
            <person name="Yamazoe A."/>
            <person name="Fujita N."/>
            <person name="Nojiri H."/>
        </authorList>
    </citation>
    <scope>NUCLEOTIDE SEQUENCE [LARGE SCALE GENOMIC DNA]</scope>
    <source>
        <strain evidence="1 2">NBRC 106553</strain>
    </source>
</reference>
<accession>S6AM65</accession>
<evidence type="ECO:0000313" key="2">
    <source>
        <dbReference type="Proteomes" id="UP000015503"/>
    </source>
</evidence>
<organism evidence="1 2">
    <name type="scientific">Metapseudomonas resinovorans NBRC 106553</name>
    <dbReference type="NCBI Taxonomy" id="1245471"/>
    <lineage>
        <taxon>Bacteria</taxon>
        <taxon>Pseudomonadati</taxon>
        <taxon>Pseudomonadota</taxon>
        <taxon>Gammaproteobacteria</taxon>
        <taxon>Pseudomonadales</taxon>
        <taxon>Pseudomonadaceae</taxon>
        <taxon>Metapseudomonas</taxon>
    </lineage>
</organism>
<dbReference type="RefSeq" id="WP_016494064.1">
    <property type="nucleotide sequence ID" value="NC_021499.1"/>
</dbReference>
<keyword evidence="2" id="KW-1185">Reference proteome</keyword>